<protein>
    <submittedName>
        <fullName evidence="2">Uncharacterized protein</fullName>
    </submittedName>
</protein>
<dbReference type="InParanoid" id="A0A1E7EWK2"/>
<feature type="compositionally biased region" description="Basic and acidic residues" evidence="1">
    <location>
        <begin position="7"/>
        <end position="22"/>
    </location>
</feature>
<proteinExistence type="predicted"/>
<reference evidence="2 3" key="1">
    <citation type="submission" date="2016-09" db="EMBL/GenBank/DDBJ databases">
        <title>Extensive genetic diversity and differential bi-allelic expression allows diatom success in the polar Southern Ocean.</title>
        <authorList>
            <consortium name="DOE Joint Genome Institute"/>
            <person name="Mock T."/>
            <person name="Otillar R.P."/>
            <person name="Strauss J."/>
            <person name="Dupont C."/>
            <person name="Frickenhaus S."/>
            <person name="Maumus F."/>
            <person name="Mcmullan M."/>
            <person name="Sanges R."/>
            <person name="Schmutz J."/>
            <person name="Toseland A."/>
            <person name="Valas R."/>
            <person name="Veluchamy A."/>
            <person name="Ward B.J."/>
            <person name="Allen A."/>
            <person name="Barry K."/>
            <person name="Falciatore A."/>
            <person name="Ferrante M."/>
            <person name="Fortunato A.E."/>
            <person name="Gloeckner G."/>
            <person name="Gruber A."/>
            <person name="Hipkin R."/>
            <person name="Janech M."/>
            <person name="Kroth P."/>
            <person name="Leese F."/>
            <person name="Lindquist E."/>
            <person name="Lyon B.R."/>
            <person name="Martin J."/>
            <person name="Mayer C."/>
            <person name="Parker M."/>
            <person name="Quesneville H."/>
            <person name="Raymond J."/>
            <person name="Uhlig C."/>
            <person name="Valentin K.U."/>
            <person name="Worden A.Z."/>
            <person name="Armbrust E.V."/>
            <person name="Bowler C."/>
            <person name="Green B."/>
            <person name="Moulton V."/>
            <person name="Van Oosterhout C."/>
            <person name="Grigoriev I."/>
        </authorList>
    </citation>
    <scope>NUCLEOTIDE SEQUENCE [LARGE SCALE GENOMIC DNA]</scope>
    <source>
        <strain evidence="2 3">CCMP1102</strain>
    </source>
</reference>
<evidence type="ECO:0000313" key="2">
    <source>
        <dbReference type="EMBL" id="OEU10410.1"/>
    </source>
</evidence>
<evidence type="ECO:0000256" key="1">
    <source>
        <dbReference type="SAM" id="MobiDB-lite"/>
    </source>
</evidence>
<keyword evidence="3" id="KW-1185">Reference proteome</keyword>
<gene>
    <name evidence="2" type="ORF">FRACYDRAFT_247494</name>
</gene>
<dbReference type="AlphaFoldDB" id="A0A1E7EWK2"/>
<sequence length="226" mass="25561">MNNQHKAPRESTKSNKKSDDNKSNPSFDSTKSKKKKTFSSTQNTDNRATPLFSSDECHNCTCTSNLSHAALLELVENVHQQPAYKGYIASRGPLNMERIQVALVEDYLAQDSTSNELNSKQILLRQALRRIAIKLHMPFLAQFNTKTTSLRTFGKALWDGCSLADPKKKTTDLQTIQKENLNKVERVLETIITNYENCSIESEIIIHDAMDMISLKDETLQSISHN</sequence>
<accession>A0A1E7EWK2</accession>
<dbReference type="Proteomes" id="UP000095751">
    <property type="component" value="Unassembled WGS sequence"/>
</dbReference>
<dbReference type="EMBL" id="KV784372">
    <property type="protein sequence ID" value="OEU10410.1"/>
    <property type="molecule type" value="Genomic_DNA"/>
</dbReference>
<evidence type="ECO:0000313" key="3">
    <source>
        <dbReference type="Proteomes" id="UP000095751"/>
    </source>
</evidence>
<dbReference type="KEGG" id="fcy:FRACYDRAFT_247494"/>
<organism evidence="2 3">
    <name type="scientific">Fragilariopsis cylindrus CCMP1102</name>
    <dbReference type="NCBI Taxonomy" id="635003"/>
    <lineage>
        <taxon>Eukaryota</taxon>
        <taxon>Sar</taxon>
        <taxon>Stramenopiles</taxon>
        <taxon>Ochrophyta</taxon>
        <taxon>Bacillariophyta</taxon>
        <taxon>Bacillariophyceae</taxon>
        <taxon>Bacillariophycidae</taxon>
        <taxon>Bacillariales</taxon>
        <taxon>Bacillariaceae</taxon>
        <taxon>Fragilariopsis</taxon>
    </lineage>
</organism>
<name>A0A1E7EWK2_9STRA</name>
<feature type="region of interest" description="Disordered" evidence="1">
    <location>
        <begin position="1"/>
        <end position="50"/>
    </location>
</feature>